<name>A0ABY7DGI8_MYAAR</name>
<accession>A0ABY7DGI8</accession>
<evidence type="ECO:0000313" key="2">
    <source>
        <dbReference type="Proteomes" id="UP001164746"/>
    </source>
</evidence>
<sequence length="143" mass="15356">MRLPLMTTRQPLVSEATPCDSEANPCDSEVTPCDSEANPCDSEVTPCDSEANPCDSENSVKIVLKFVRLGTCQHLCDLHLPQSVDNDKISIITKYRDIPAAVSVSTASPLYDIGDARCTLTPLILPSCSATTCPSDVITPMLQ</sequence>
<dbReference type="Proteomes" id="UP001164746">
    <property type="component" value="Chromosome 2"/>
</dbReference>
<reference evidence="1" key="1">
    <citation type="submission" date="2022-11" db="EMBL/GenBank/DDBJ databases">
        <title>Centuries of genome instability and evolution in soft-shell clam transmissible cancer (bioRxiv).</title>
        <authorList>
            <person name="Hart S.F.M."/>
            <person name="Yonemitsu M.A."/>
            <person name="Giersch R.M."/>
            <person name="Beal B.F."/>
            <person name="Arriagada G."/>
            <person name="Davis B.W."/>
            <person name="Ostrander E.A."/>
            <person name="Goff S.P."/>
            <person name="Metzger M.J."/>
        </authorList>
    </citation>
    <scope>NUCLEOTIDE SEQUENCE</scope>
    <source>
        <strain evidence="1">MELC-2E11</strain>
        <tissue evidence="1">Siphon/mantle</tissue>
    </source>
</reference>
<dbReference type="EMBL" id="CP111013">
    <property type="protein sequence ID" value="WAQ96809.1"/>
    <property type="molecule type" value="Genomic_DNA"/>
</dbReference>
<gene>
    <name evidence="1" type="ORF">MAR_029499</name>
</gene>
<protein>
    <submittedName>
        <fullName evidence="1">Uncharacterized protein</fullName>
    </submittedName>
</protein>
<evidence type="ECO:0000313" key="1">
    <source>
        <dbReference type="EMBL" id="WAQ96809.1"/>
    </source>
</evidence>
<keyword evidence="2" id="KW-1185">Reference proteome</keyword>
<organism evidence="1 2">
    <name type="scientific">Mya arenaria</name>
    <name type="common">Soft-shell clam</name>
    <dbReference type="NCBI Taxonomy" id="6604"/>
    <lineage>
        <taxon>Eukaryota</taxon>
        <taxon>Metazoa</taxon>
        <taxon>Spiralia</taxon>
        <taxon>Lophotrochozoa</taxon>
        <taxon>Mollusca</taxon>
        <taxon>Bivalvia</taxon>
        <taxon>Autobranchia</taxon>
        <taxon>Heteroconchia</taxon>
        <taxon>Euheterodonta</taxon>
        <taxon>Imparidentia</taxon>
        <taxon>Neoheterodontei</taxon>
        <taxon>Myida</taxon>
        <taxon>Myoidea</taxon>
        <taxon>Myidae</taxon>
        <taxon>Mya</taxon>
    </lineage>
</organism>
<proteinExistence type="predicted"/>
<feature type="non-terminal residue" evidence="1">
    <location>
        <position position="143"/>
    </location>
</feature>